<keyword evidence="3" id="KW-0812">Transmembrane</keyword>
<dbReference type="Proteomes" id="UP000238825">
    <property type="component" value="Chromosome"/>
</dbReference>
<dbReference type="Pfam" id="PF07963">
    <property type="entry name" value="N_methyl"/>
    <property type="match status" value="1"/>
</dbReference>
<organism evidence="4 6">
    <name type="scientific">Lysinibacillus sphaericus</name>
    <name type="common">Bacillus sphaericus</name>
    <dbReference type="NCBI Taxonomy" id="1421"/>
    <lineage>
        <taxon>Bacteria</taxon>
        <taxon>Bacillati</taxon>
        <taxon>Bacillota</taxon>
        <taxon>Bacilli</taxon>
        <taxon>Bacillales</taxon>
        <taxon>Bacillaceae</taxon>
        <taxon>Lysinibacillus</taxon>
    </lineage>
</organism>
<keyword evidence="3" id="KW-0472">Membrane</keyword>
<dbReference type="InterPro" id="IPR016785">
    <property type="entry name" value="ComGD"/>
</dbReference>
<evidence type="ECO:0000256" key="2">
    <source>
        <dbReference type="ARBA" id="ARBA00023287"/>
    </source>
</evidence>
<keyword evidence="3" id="KW-1133">Transmembrane helix</keyword>
<reference evidence="4 6" key="1">
    <citation type="submission" date="2017-03" db="EMBL/GenBank/DDBJ databases">
        <title>The whole genome sequencing and assembly of Lysinibacillus sphaericus DSM 28T strain.</title>
        <authorList>
            <person name="Lee Y.-J."/>
            <person name="Yi H."/>
            <person name="Bahn Y.-S."/>
            <person name="Kim J.F."/>
            <person name="Lee D.-W."/>
        </authorList>
    </citation>
    <scope>NUCLEOTIDE SEQUENCE [LARGE SCALE GENOMIC DNA]</scope>
    <source>
        <strain evidence="4 6">DSM 28</strain>
    </source>
</reference>
<feature type="transmembrane region" description="Helical" evidence="3">
    <location>
        <begin position="12"/>
        <end position="34"/>
    </location>
</feature>
<dbReference type="Proteomes" id="UP000255295">
    <property type="component" value="Unassembled WGS sequence"/>
</dbReference>
<dbReference type="GO" id="GO:0030420">
    <property type="term" value="P:establishment of competence for transformation"/>
    <property type="evidence" value="ECO:0007669"/>
    <property type="project" value="UniProtKB-KW"/>
</dbReference>
<name>A0A2S0JZ18_LYSSH</name>
<proteinExistence type="predicted"/>
<evidence type="ECO:0000313" key="5">
    <source>
        <dbReference type="EMBL" id="SUV17909.1"/>
    </source>
</evidence>
<dbReference type="GeneID" id="48276266"/>
<evidence type="ECO:0000313" key="7">
    <source>
        <dbReference type="Proteomes" id="UP000255295"/>
    </source>
</evidence>
<evidence type="ECO:0000313" key="6">
    <source>
        <dbReference type="Proteomes" id="UP000238825"/>
    </source>
</evidence>
<dbReference type="SMR" id="A0A2S0JZ18"/>
<dbReference type="InterPro" id="IPR012902">
    <property type="entry name" value="N_methyl_site"/>
</dbReference>
<dbReference type="GO" id="GO:0009986">
    <property type="term" value="C:cell surface"/>
    <property type="evidence" value="ECO:0007669"/>
    <property type="project" value="UniProtKB-SubCell"/>
</dbReference>
<evidence type="ECO:0000256" key="1">
    <source>
        <dbReference type="ARBA" id="ARBA00004241"/>
    </source>
</evidence>
<dbReference type="PIRSF" id="PIRSF021292">
    <property type="entry name" value="Competence_ComGD"/>
    <property type="match status" value="1"/>
</dbReference>
<protein>
    <submittedName>
        <fullName evidence="5">ComG operon protein</fullName>
    </submittedName>
    <submittedName>
        <fullName evidence="4">Competence protein ComG</fullName>
    </submittedName>
</protein>
<dbReference type="PROSITE" id="PS00409">
    <property type="entry name" value="PROKAR_NTER_METHYL"/>
    <property type="match status" value="1"/>
</dbReference>
<evidence type="ECO:0000313" key="4">
    <source>
        <dbReference type="EMBL" id="AVK96309.1"/>
    </source>
</evidence>
<gene>
    <name evidence="5" type="primary">comGD</name>
    <name evidence="4" type="ORF">LS41612_08620</name>
    <name evidence="5" type="ORF">NCTC10338_03022</name>
</gene>
<dbReference type="NCBIfam" id="NF040982">
    <property type="entry name" value="ComGD"/>
    <property type="match status" value="1"/>
</dbReference>
<keyword evidence="2" id="KW-0178">Competence</keyword>
<dbReference type="EMBL" id="UFSZ01000001">
    <property type="protein sequence ID" value="SUV17909.1"/>
    <property type="molecule type" value="Genomic_DNA"/>
</dbReference>
<dbReference type="EMBL" id="CP019980">
    <property type="protein sequence ID" value="AVK96309.1"/>
    <property type="molecule type" value="Genomic_DNA"/>
</dbReference>
<reference evidence="5 7" key="2">
    <citation type="submission" date="2018-06" db="EMBL/GenBank/DDBJ databases">
        <authorList>
            <consortium name="Pathogen Informatics"/>
            <person name="Doyle S."/>
        </authorList>
    </citation>
    <scope>NUCLEOTIDE SEQUENCE [LARGE SCALE GENOMIC DNA]</scope>
    <source>
        <strain evidence="5 7">NCTC10338</strain>
    </source>
</reference>
<sequence>MNHIKNERGYTLLEMVMVLFIVMSLTAIVTKLSVKVAEAKEVERFFMQMQLDLHYLQTYSMHHKDYIFIKFEPHLQRYSIKKDFFTTEYTRPFPKGVELLTEGTNVYTVRFNFIGNMMTPGTLYFHTPQGLKKVVITLGRGRMRVE</sequence>
<comment type="subcellular location">
    <subcellularLocation>
        <location evidence="1">Cell surface</location>
    </subcellularLocation>
</comment>
<dbReference type="RefSeq" id="WP_024361267.1">
    <property type="nucleotide sequence ID" value="NZ_BJNS01000025.1"/>
</dbReference>
<dbReference type="AlphaFoldDB" id="A0A2S0JZ18"/>
<evidence type="ECO:0000256" key="3">
    <source>
        <dbReference type="SAM" id="Phobius"/>
    </source>
</evidence>
<accession>A0A2S0JZ18</accession>